<accession>A0ABY8IUW4</accession>
<dbReference type="InterPro" id="IPR014205">
    <property type="entry name" value="Spore_YtaF"/>
</dbReference>
<name>A0ABY8IUW4_9BACI</name>
<evidence type="ECO:0000256" key="2">
    <source>
        <dbReference type="ARBA" id="ARBA00022692"/>
    </source>
</evidence>
<dbReference type="RefSeq" id="WP_283075479.1">
    <property type="nucleotide sequence ID" value="NZ_CP121671.1"/>
</dbReference>
<dbReference type="PANTHER" id="PTHR35529">
    <property type="entry name" value="MANGANESE EFFLUX PUMP MNTP-RELATED"/>
    <property type="match status" value="1"/>
</dbReference>
<reference evidence="6 7" key="1">
    <citation type="submission" date="2023-04" db="EMBL/GenBank/DDBJ databases">
        <title>Genome sequence of Halobacillus naozhouensis KACC 21980.</title>
        <authorList>
            <person name="Kim S."/>
            <person name="Heo J."/>
            <person name="Kwon S.-W."/>
        </authorList>
    </citation>
    <scope>NUCLEOTIDE SEQUENCE [LARGE SCALE GENOMIC DNA]</scope>
    <source>
        <strain evidence="6 7">KCTC 13234</strain>
    </source>
</reference>
<keyword evidence="2 5" id="KW-0812">Transmembrane</keyword>
<evidence type="ECO:0000256" key="5">
    <source>
        <dbReference type="SAM" id="Phobius"/>
    </source>
</evidence>
<dbReference type="Pfam" id="PF02659">
    <property type="entry name" value="Mntp"/>
    <property type="match status" value="1"/>
</dbReference>
<feature type="transmembrane region" description="Helical" evidence="5">
    <location>
        <begin position="152"/>
        <end position="170"/>
    </location>
</feature>
<proteinExistence type="predicted"/>
<evidence type="ECO:0000256" key="1">
    <source>
        <dbReference type="ARBA" id="ARBA00022475"/>
    </source>
</evidence>
<evidence type="ECO:0000256" key="4">
    <source>
        <dbReference type="ARBA" id="ARBA00023136"/>
    </source>
</evidence>
<evidence type="ECO:0000256" key="3">
    <source>
        <dbReference type="ARBA" id="ARBA00022989"/>
    </source>
</evidence>
<feature type="transmembrane region" description="Helical" evidence="5">
    <location>
        <begin position="182"/>
        <end position="199"/>
    </location>
</feature>
<evidence type="ECO:0000313" key="6">
    <source>
        <dbReference type="EMBL" id="WFT73471.1"/>
    </source>
</evidence>
<evidence type="ECO:0000313" key="7">
    <source>
        <dbReference type="Proteomes" id="UP001221597"/>
    </source>
</evidence>
<feature type="transmembrane region" description="Helical" evidence="5">
    <location>
        <begin position="6"/>
        <end position="25"/>
    </location>
</feature>
<dbReference type="Proteomes" id="UP001221597">
    <property type="component" value="Chromosome"/>
</dbReference>
<dbReference type="InterPro" id="IPR003810">
    <property type="entry name" value="Mntp/YtaF"/>
</dbReference>
<keyword evidence="1" id="KW-1003">Cell membrane</keyword>
<organism evidence="6 7">
    <name type="scientific">Halobacillus naozhouensis</name>
    <dbReference type="NCBI Taxonomy" id="554880"/>
    <lineage>
        <taxon>Bacteria</taxon>
        <taxon>Bacillati</taxon>
        <taxon>Bacillota</taxon>
        <taxon>Bacilli</taxon>
        <taxon>Bacillales</taxon>
        <taxon>Bacillaceae</taxon>
        <taxon>Halobacillus</taxon>
    </lineage>
</organism>
<protein>
    <submittedName>
        <fullName evidence="6">Sporulation membrane protein YtaF</fullName>
    </submittedName>
</protein>
<dbReference type="EMBL" id="CP121671">
    <property type="protein sequence ID" value="WFT73471.1"/>
    <property type="molecule type" value="Genomic_DNA"/>
</dbReference>
<feature type="transmembrane region" description="Helical" evidence="5">
    <location>
        <begin position="126"/>
        <end position="146"/>
    </location>
</feature>
<keyword evidence="7" id="KW-1185">Reference proteome</keyword>
<dbReference type="PANTHER" id="PTHR35529:SF2">
    <property type="entry name" value="SPORULATION PROTEIN YTAF-RELATED"/>
    <property type="match status" value="1"/>
</dbReference>
<dbReference type="NCBIfam" id="TIGR02840">
    <property type="entry name" value="spore_YtaF"/>
    <property type="match status" value="1"/>
</dbReference>
<keyword evidence="3 5" id="KW-1133">Transmembrane helix</keyword>
<gene>
    <name evidence="6" type="primary">ytaF</name>
    <name evidence="6" type="ORF">P9989_13860</name>
</gene>
<keyword evidence="4 5" id="KW-0472">Membrane</keyword>
<sequence>MGIVLFTFLFGLAVSVDSFGIGCMIGLKKIGISKKGICAIACLSGCCYLLSAYLGEWIKPFIDQAYAERFGALGLIAIGLFFLFHCLRKPEKPTQEDNVWAQPTKVLQSPEAADLDRSGQIKGRELLLLSLALSLDTFAAGISGSFIGIDPNLTACLILIMTTFMLLAGVRSGEKLSKKINNISILPGMLLIIIGLIKLV</sequence>
<feature type="transmembrane region" description="Helical" evidence="5">
    <location>
        <begin position="70"/>
        <end position="87"/>
    </location>
</feature>
<feature type="transmembrane region" description="Helical" evidence="5">
    <location>
        <begin position="37"/>
        <end position="58"/>
    </location>
</feature>